<keyword evidence="17" id="KW-0472">Membrane</keyword>
<dbReference type="SMART" id="SM00220">
    <property type="entry name" value="S_TKc"/>
    <property type="match status" value="1"/>
</dbReference>
<keyword evidence="28" id="KW-1185">Reference proteome</keyword>
<dbReference type="CDD" id="cd14082">
    <property type="entry name" value="STKc_PKD"/>
    <property type="match status" value="1"/>
</dbReference>
<dbReference type="PANTHER" id="PTHR22968">
    <property type="entry name" value="PROTEIN KINASE C, MU"/>
    <property type="match status" value="1"/>
</dbReference>
<keyword evidence="13 19" id="KW-0418">Kinase</keyword>
<keyword evidence="9 19" id="KW-0479">Metal-binding</keyword>
<dbReference type="Pfam" id="PF00069">
    <property type="entry name" value="Pkinase"/>
    <property type="match status" value="1"/>
</dbReference>
<feature type="domain" description="Protein kinase" evidence="25">
    <location>
        <begin position="532"/>
        <end position="788"/>
    </location>
</feature>
<dbReference type="InterPro" id="IPR000719">
    <property type="entry name" value="Prot_kinase_dom"/>
</dbReference>
<evidence type="ECO:0000256" key="1">
    <source>
        <dbReference type="ARBA" id="ARBA00001946"/>
    </source>
</evidence>
<keyword evidence="11 19" id="KW-0547">Nucleotide-binding</keyword>
<evidence type="ECO:0000256" key="4">
    <source>
        <dbReference type="ARBA" id="ARBA00008582"/>
    </source>
</evidence>
<keyword evidence="14" id="KW-0862">Zinc</keyword>
<feature type="domain" description="Phorbol-ester/DAG-type" evidence="26">
    <location>
        <begin position="246"/>
        <end position="296"/>
    </location>
</feature>
<feature type="compositionally biased region" description="Polar residues" evidence="23">
    <location>
        <begin position="159"/>
        <end position="168"/>
    </location>
</feature>
<dbReference type="PROSITE" id="PS00479">
    <property type="entry name" value="ZF_DAG_PE_1"/>
    <property type="match status" value="2"/>
</dbReference>
<dbReference type="InterPro" id="IPR001849">
    <property type="entry name" value="PH_domain"/>
</dbReference>
<dbReference type="CDD" id="cd20795">
    <property type="entry name" value="C1_PKD_rpt1"/>
    <property type="match status" value="1"/>
</dbReference>
<keyword evidence="7" id="KW-0597">Phosphoprotein</keyword>
<dbReference type="InterPro" id="IPR011993">
    <property type="entry name" value="PH-like_dom_sf"/>
</dbReference>
<comment type="cofactor">
    <cofactor evidence="1 19">
        <name>Mg(2+)</name>
        <dbReference type="ChEBI" id="CHEBI:18420"/>
    </cofactor>
</comment>
<evidence type="ECO:0000256" key="18">
    <source>
        <dbReference type="ARBA" id="ARBA00047272"/>
    </source>
</evidence>
<keyword evidence="12" id="KW-0863">Zinc-finger</keyword>
<dbReference type="Gene3D" id="3.30.60.20">
    <property type="match status" value="2"/>
</dbReference>
<evidence type="ECO:0000313" key="28">
    <source>
        <dbReference type="Proteomes" id="UP000594454"/>
    </source>
</evidence>
<evidence type="ECO:0000256" key="21">
    <source>
        <dbReference type="PIRSR" id="PIRSR000552-2"/>
    </source>
</evidence>
<feature type="active site" description="Proton acceptor" evidence="20">
    <location>
        <position position="655"/>
    </location>
</feature>
<name>A0A7R8YU03_HERIL</name>
<comment type="subcellular location">
    <subcellularLocation>
        <location evidence="3 19">Cytoplasm</location>
    </subcellularLocation>
    <subcellularLocation>
        <location evidence="2">Membrane</location>
    </subcellularLocation>
</comment>
<dbReference type="PROSITE" id="PS00107">
    <property type="entry name" value="PROTEIN_KINASE_ATP"/>
    <property type="match status" value="1"/>
</dbReference>
<dbReference type="PANTHER" id="PTHR22968:SF24">
    <property type="entry name" value="SERINE_THREONINE-PROTEIN KINASE"/>
    <property type="match status" value="1"/>
</dbReference>
<dbReference type="InterPro" id="IPR017441">
    <property type="entry name" value="Protein_kinase_ATP_BS"/>
</dbReference>
<feature type="domain" description="PH" evidence="24">
    <location>
        <begin position="392"/>
        <end position="508"/>
    </location>
</feature>
<evidence type="ECO:0000256" key="3">
    <source>
        <dbReference type="ARBA" id="ARBA00004496"/>
    </source>
</evidence>
<keyword evidence="10" id="KW-0677">Repeat</keyword>
<dbReference type="GO" id="GO:0005524">
    <property type="term" value="F:ATP binding"/>
    <property type="evidence" value="ECO:0007669"/>
    <property type="project" value="UniProtKB-UniRule"/>
</dbReference>
<evidence type="ECO:0000256" key="8">
    <source>
        <dbReference type="ARBA" id="ARBA00022679"/>
    </source>
</evidence>
<dbReference type="Gene3D" id="2.30.29.30">
    <property type="entry name" value="Pleckstrin-homology domain (PH domain)/Phosphotyrosine-binding domain (PTB)"/>
    <property type="match status" value="1"/>
</dbReference>
<dbReference type="FunCoup" id="A0A7R8YU03">
    <property type="interactions" value="510"/>
</dbReference>
<keyword evidence="16 19" id="KW-0460">Magnesium</keyword>
<dbReference type="PROSITE" id="PS50003">
    <property type="entry name" value="PH_DOMAIN"/>
    <property type="match status" value="1"/>
</dbReference>
<reference evidence="27 28" key="1">
    <citation type="submission" date="2020-11" db="EMBL/GenBank/DDBJ databases">
        <authorList>
            <person name="Wallbank WR R."/>
            <person name="Pardo Diaz C."/>
            <person name="Kozak K."/>
            <person name="Martin S."/>
            <person name="Jiggins C."/>
            <person name="Moest M."/>
            <person name="Warren A I."/>
            <person name="Generalovic N T."/>
            <person name="Byers J.R.P. K."/>
            <person name="Montejo-Kovacevich G."/>
            <person name="Yen C E."/>
        </authorList>
    </citation>
    <scope>NUCLEOTIDE SEQUENCE [LARGE SCALE GENOMIC DNA]</scope>
</reference>
<comment type="similarity">
    <text evidence="4">Belongs to the protein kinase superfamily. CAMK Ser/Thr protein kinase family. PKD subfamily.</text>
</comment>
<dbReference type="GO" id="GO:0035556">
    <property type="term" value="P:intracellular signal transduction"/>
    <property type="evidence" value="ECO:0007669"/>
    <property type="project" value="TreeGrafter"/>
</dbReference>
<dbReference type="PROSITE" id="PS00108">
    <property type="entry name" value="PROTEIN_KINASE_ST"/>
    <property type="match status" value="1"/>
</dbReference>
<dbReference type="InParanoid" id="A0A7R8YU03"/>
<dbReference type="GO" id="GO:0005829">
    <property type="term" value="C:cytosol"/>
    <property type="evidence" value="ECO:0007669"/>
    <property type="project" value="TreeGrafter"/>
</dbReference>
<keyword evidence="15 19" id="KW-0067">ATP-binding</keyword>
<dbReference type="PIRSF" id="PIRSF000552">
    <property type="entry name" value="PKC_mu_nu_D2"/>
    <property type="match status" value="1"/>
</dbReference>
<keyword evidence="8 19" id="KW-0808">Transferase</keyword>
<organism evidence="27 28">
    <name type="scientific">Hermetia illucens</name>
    <name type="common">Black soldier fly</name>
    <dbReference type="NCBI Taxonomy" id="343691"/>
    <lineage>
        <taxon>Eukaryota</taxon>
        <taxon>Metazoa</taxon>
        <taxon>Ecdysozoa</taxon>
        <taxon>Arthropoda</taxon>
        <taxon>Hexapoda</taxon>
        <taxon>Insecta</taxon>
        <taxon>Pterygota</taxon>
        <taxon>Neoptera</taxon>
        <taxon>Endopterygota</taxon>
        <taxon>Diptera</taxon>
        <taxon>Brachycera</taxon>
        <taxon>Stratiomyomorpha</taxon>
        <taxon>Stratiomyidae</taxon>
        <taxon>Hermetiinae</taxon>
        <taxon>Hermetia</taxon>
    </lineage>
</organism>
<protein>
    <recommendedName>
        <fullName evidence="19">Serine/threonine-protein kinase</fullName>
        <ecNumber evidence="19">2.7.11.13</ecNumber>
    </recommendedName>
</protein>
<dbReference type="SUPFAM" id="SSF56112">
    <property type="entry name" value="Protein kinase-like (PK-like)"/>
    <property type="match status" value="1"/>
</dbReference>
<evidence type="ECO:0000256" key="15">
    <source>
        <dbReference type="ARBA" id="ARBA00022840"/>
    </source>
</evidence>
<dbReference type="FunFam" id="3.30.60.20:FF:000021">
    <property type="entry name" value="Serine/threonine-protein kinase"/>
    <property type="match status" value="1"/>
</dbReference>
<dbReference type="FunFam" id="1.10.510.10:FF:000151">
    <property type="entry name" value="Serine/threonine-protein kinase"/>
    <property type="match status" value="1"/>
</dbReference>
<dbReference type="CDD" id="cd20796">
    <property type="entry name" value="C1_PKD_rpt2"/>
    <property type="match status" value="1"/>
</dbReference>
<dbReference type="AlphaFoldDB" id="A0A7R8YU03"/>
<dbReference type="SMART" id="SM00109">
    <property type="entry name" value="C1"/>
    <property type="match status" value="2"/>
</dbReference>
<dbReference type="EC" id="2.7.11.13" evidence="19"/>
<evidence type="ECO:0000256" key="5">
    <source>
        <dbReference type="ARBA" id="ARBA00022490"/>
    </source>
</evidence>
<evidence type="ECO:0000256" key="11">
    <source>
        <dbReference type="ARBA" id="ARBA00022741"/>
    </source>
</evidence>
<dbReference type="OrthoDB" id="10252171at2759"/>
<evidence type="ECO:0000256" key="20">
    <source>
        <dbReference type="PIRSR" id="PIRSR000552-1"/>
    </source>
</evidence>
<comment type="catalytic activity">
    <reaction evidence="18 19">
        <text>L-threonyl-[protein] + ATP = O-phospho-L-threonyl-[protein] + ADP + H(+)</text>
        <dbReference type="Rhea" id="RHEA:46608"/>
        <dbReference type="Rhea" id="RHEA-COMP:11060"/>
        <dbReference type="Rhea" id="RHEA-COMP:11605"/>
        <dbReference type="ChEBI" id="CHEBI:15378"/>
        <dbReference type="ChEBI" id="CHEBI:30013"/>
        <dbReference type="ChEBI" id="CHEBI:30616"/>
        <dbReference type="ChEBI" id="CHEBI:61977"/>
        <dbReference type="ChEBI" id="CHEBI:456216"/>
        <dbReference type="EC" id="2.7.11.13"/>
    </reaction>
</comment>
<proteinExistence type="inferred from homology"/>
<dbReference type="GO" id="GO:0007200">
    <property type="term" value="P:phospholipase C-activating G protein-coupled receptor signaling pathway"/>
    <property type="evidence" value="ECO:0007669"/>
    <property type="project" value="TreeGrafter"/>
</dbReference>
<dbReference type="GO" id="GO:0004697">
    <property type="term" value="F:diacylglycerol-dependent serine/threonine kinase activity"/>
    <property type="evidence" value="ECO:0007669"/>
    <property type="project" value="UniProtKB-EC"/>
</dbReference>
<dbReference type="InterPro" id="IPR046349">
    <property type="entry name" value="C1-like_sf"/>
</dbReference>
<evidence type="ECO:0000256" key="10">
    <source>
        <dbReference type="ARBA" id="ARBA00022737"/>
    </source>
</evidence>
<evidence type="ECO:0000259" key="26">
    <source>
        <dbReference type="PROSITE" id="PS50081"/>
    </source>
</evidence>
<dbReference type="Proteomes" id="UP000594454">
    <property type="component" value="Chromosome 3"/>
</dbReference>
<dbReference type="InterPro" id="IPR057764">
    <property type="entry name" value="Ubiquitin_PRKD1-3_N"/>
</dbReference>
<evidence type="ECO:0000259" key="24">
    <source>
        <dbReference type="PROSITE" id="PS50003"/>
    </source>
</evidence>
<gene>
    <name evidence="27" type="ORF">HERILL_LOCUS8143</name>
</gene>
<evidence type="ECO:0000256" key="7">
    <source>
        <dbReference type="ARBA" id="ARBA00022553"/>
    </source>
</evidence>
<dbReference type="Pfam" id="PF00130">
    <property type="entry name" value="C1_1"/>
    <property type="match status" value="2"/>
</dbReference>
<evidence type="ECO:0000256" key="16">
    <source>
        <dbReference type="ARBA" id="ARBA00022842"/>
    </source>
</evidence>
<evidence type="ECO:0000256" key="17">
    <source>
        <dbReference type="ARBA" id="ARBA00023136"/>
    </source>
</evidence>
<evidence type="ECO:0000256" key="6">
    <source>
        <dbReference type="ARBA" id="ARBA00022527"/>
    </source>
</evidence>
<evidence type="ECO:0000313" key="27">
    <source>
        <dbReference type="EMBL" id="CAD7085292.1"/>
    </source>
</evidence>
<dbReference type="InterPro" id="IPR008271">
    <property type="entry name" value="Ser/Thr_kinase_AS"/>
</dbReference>
<dbReference type="InterPro" id="IPR015727">
    <property type="entry name" value="Protein_Kinase_C_mu-related"/>
</dbReference>
<dbReference type="GO" id="GO:0008270">
    <property type="term" value="F:zinc ion binding"/>
    <property type="evidence" value="ECO:0007669"/>
    <property type="project" value="UniProtKB-KW"/>
</dbReference>
<evidence type="ECO:0000256" key="14">
    <source>
        <dbReference type="ARBA" id="ARBA00022833"/>
    </source>
</evidence>
<evidence type="ECO:0000256" key="9">
    <source>
        <dbReference type="ARBA" id="ARBA00022723"/>
    </source>
</evidence>
<dbReference type="OMA" id="PNNCSHD"/>
<keyword evidence="5 19" id="KW-0963">Cytoplasm</keyword>
<evidence type="ECO:0000259" key="25">
    <source>
        <dbReference type="PROSITE" id="PS50011"/>
    </source>
</evidence>
<dbReference type="SUPFAM" id="SSF57889">
    <property type="entry name" value="Cysteine-rich domain"/>
    <property type="match status" value="2"/>
</dbReference>
<feature type="region of interest" description="Disordered" evidence="23">
    <location>
        <begin position="159"/>
        <end position="186"/>
    </location>
</feature>
<evidence type="ECO:0000256" key="22">
    <source>
        <dbReference type="PROSITE-ProRule" id="PRU10141"/>
    </source>
</evidence>
<feature type="domain" description="Phorbol-ester/DAG-type" evidence="26">
    <location>
        <begin position="105"/>
        <end position="155"/>
    </location>
</feature>
<dbReference type="InterPro" id="IPR002219">
    <property type="entry name" value="PKC_DAG/PE"/>
</dbReference>
<dbReference type="Pfam" id="PF00169">
    <property type="entry name" value="PH"/>
    <property type="match status" value="1"/>
</dbReference>
<dbReference type="PRINTS" id="PR00008">
    <property type="entry name" value="DAGPEDOMAIN"/>
</dbReference>
<evidence type="ECO:0000256" key="12">
    <source>
        <dbReference type="ARBA" id="ARBA00022771"/>
    </source>
</evidence>
<evidence type="ECO:0000256" key="2">
    <source>
        <dbReference type="ARBA" id="ARBA00004370"/>
    </source>
</evidence>
<dbReference type="InterPro" id="IPR020454">
    <property type="entry name" value="DAG/PE-bd"/>
</dbReference>
<feature type="compositionally biased region" description="Low complexity" evidence="23">
    <location>
        <begin position="173"/>
        <end position="183"/>
    </location>
</feature>
<dbReference type="FunFam" id="3.30.200.20:FF:000137">
    <property type="entry name" value="Serine/threonine-protein kinase"/>
    <property type="match status" value="1"/>
</dbReference>
<feature type="binding site" evidence="21">
    <location>
        <begin position="538"/>
        <end position="546"/>
    </location>
    <ligand>
        <name>ATP</name>
        <dbReference type="ChEBI" id="CHEBI:30616"/>
    </ligand>
</feature>
<dbReference type="InterPro" id="IPR011009">
    <property type="entry name" value="Kinase-like_dom_sf"/>
</dbReference>
<dbReference type="CDD" id="cd01239">
    <property type="entry name" value="PH_PKD"/>
    <property type="match status" value="1"/>
</dbReference>
<sequence length="826" mass="92654">MEGPEITFLFQFGNLRDAASVPAPALNLKSLKDMACEFINTKIPENGLSHLSERLLLFRHDYNSTNVLQLINSAAEIVDETLVEIVLTASPLTYPIVDSVPTVRPHSLNVHSYKAPTFCDFCGEMLFGLVRQGLKCEGCGQNYHKRCVVKIPNNCNRIDNTRRSSTLQPPRSPSGGSSNSLISEEQSNTGSSLQVPLLNRQNRSPSFGSRSGGSSPGIGVTAGGGVFTGVTGGAAGFMMPGRIRIPHTFMVHTYRFPTVCQYCKKLLKGLFKQGVQCRDCHYNAHKKCIEKVPQDCTGENQSIDLSDGAVSNERDSFFKDEFDDSDFDDTSFLNYSNRRNMEMPKINGNIDGIQSEPLSTKIGSGSPLSPSANIPLMRIVQSVKHTKKRGGQALKEGWLVHYTNLDKTVKRYFWRLDSKAITLFMADQGSKYHKEIPLSEILTIDTNKDVSKEKNHCFEIRTANVDYFVGQDPMVGCTEEPVRIPPPDSGIGTDIAKSWETSIRQAYMHVTNTQSCCDSEENVQDMGQLYQIFPDEVLGSGQFGVVYGGIHKKSQREVAIKVIDKLRFPTKQEAQLKNEVAILQNISHCGVVNLERMFETPERIFVVMEKLKGDMLEMILSSERGRLSERVTKFLITQILIALKHLHSKNIVHCDLKPENVLLSSDAEFPQVKLCDFGYARIIGEKSFRRSVVGTPAYLAPEVLRNKGYNRSLDMWSVGVIIYVSLSGTFPFNEEEDINDQIQNAGFMYPPNPWKEISSNAIDLINNLLQVKQRKRYTVDKSLQHYWLQDKQTYQDLRALEASVGIRYLTHETDDARWAACGDHHS</sequence>
<evidence type="ECO:0000256" key="19">
    <source>
        <dbReference type="PIRNR" id="PIRNR000552"/>
    </source>
</evidence>
<evidence type="ECO:0000256" key="23">
    <source>
        <dbReference type="SAM" id="MobiDB-lite"/>
    </source>
</evidence>
<dbReference type="Gene3D" id="1.10.510.10">
    <property type="entry name" value="Transferase(Phosphotransferase) domain 1"/>
    <property type="match status" value="1"/>
</dbReference>
<accession>A0A7R8YU03</accession>
<comment type="activity regulation">
    <text evidence="19">Activated by DAG and phorbol esters.</text>
</comment>
<keyword evidence="6 19" id="KW-0723">Serine/threonine-protein kinase</keyword>
<dbReference type="SUPFAM" id="SSF50729">
    <property type="entry name" value="PH domain-like"/>
    <property type="match status" value="1"/>
</dbReference>
<dbReference type="EMBL" id="LR899011">
    <property type="protein sequence ID" value="CAD7085292.1"/>
    <property type="molecule type" value="Genomic_DNA"/>
</dbReference>
<feature type="binding site" evidence="21 22">
    <location>
        <position position="561"/>
    </location>
    <ligand>
        <name>ATP</name>
        <dbReference type="ChEBI" id="CHEBI:30616"/>
    </ligand>
</feature>
<evidence type="ECO:0000256" key="13">
    <source>
        <dbReference type="ARBA" id="ARBA00022777"/>
    </source>
</evidence>
<dbReference type="PROSITE" id="PS50081">
    <property type="entry name" value="ZF_DAG_PE_2"/>
    <property type="match status" value="2"/>
</dbReference>
<dbReference type="Pfam" id="PF25525">
    <property type="entry name" value="Ubiquitin_PRKD1_N"/>
    <property type="match status" value="1"/>
</dbReference>
<dbReference type="GO" id="GO:0016020">
    <property type="term" value="C:membrane"/>
    <property type="evidence" value="ECO:0007669"/>
    <property type="project" value="UniProtKB-SubCell"/>
</dbReference>
<dbReference type="PROSITE" id="PS50011">
    <property type="entry name" value="PROTEIN_KINASE_DOM"/>
    <property type="match status" value="1"/>
</dbReference>